<sequence length="308" mass="33177">MTVILVLLFKYNCMKIIYGLFSLVLISVLGFTGFLLSLSIINAFRMVIDYVTLGFCLYNFAIVGIVGTFWRAPRFVQQIYLVLISSLMILLALLVLWDLFAVLSPYGPLRALLNTVKERNQNIEMLVYSVGACVWFMSAAPGAPRRPGGSPAAPATLLPGLAPDDPPVPTQSSESEGSLRRLVDPGTTAATAPAPLAQAAPRVPSTLADAEDDDDDDDDDSGLKLGLGDFVFYSVLTARAAMTDWVTTIACIIAVTTGMTMTILLLAITRKALPALPISITFGIVFYLGSAFSLVPFTQMVANQRLLV</sequence>
<evidence type="ECO:0000313" key="16">
    <source>
        <dbReference type="Proteomes" id="UP000054350"/>
    </source>
</evidence>
<evidence type="ECO:0000256" key="12">
    <source>
        <dbReference type="ARBA" id="ARBA00066080"/>
    </source>
</evidence>
<feature type="transmembrane region" description="Helical" evidence="14">
    <location>
        <begin position="50"/>
        <end position="72"/>
    </location>
</feature>
<evidence type="ECO:0000256" key="14">
    <source>
        <dbReference type="SAM" id="Phobius"/>
    </source>
</evidence>
<comment type="function">
    <text evidence="11">Probable catalytic subunit of the gamma-secretase complex, an endoprotease complex that catalyzes the intramembrane cleavage of integral membrane proteins such as Notch receptors. Requires the other members of the gamma-secretase complex to have a protease activity.</text>
</comment>
<dbReference type="InterPro" id="IPR006639">
    <property type="entry name" value="Preselin/SPP"/>
</dbReference>
<feature type="transmembrane region" description="Helical" evidence="14">
    <location>
        <begin position="245"/>
        <end position="268"/>
    </location>
</feature>
<comment type="subcellular location">
    <subcellularLocation>
        <location evidence="1">Endoplasmic reticulum membrane</location>
        <topology evidence="1">Multi-pass membrane protein</topology>
    </subcellularLocation>
    <subcellularLocation>
        <location evidence="2">Golgi apparatus membrane</location>
        <topology evidence="2">Multi-pass membrane protein</topology>
    </subcellularLocation>
</comment>
<proteinExistence type="inferred from homology"/>
<feature type="transmembrane region" description="Helical" evidence="14">
    <location>
        <begin position="78"/>
        <end position="104"/>
    </location>
</feature>
<dbReference type="GO" id="GO:0070765">
    <property type="term" value="C:gamma-secretase complex"/>
    <property type="evidence" value="ECO:0007669"/>
    <property type="project" value="UniProtKB-ARBA"/>
</dbReference>
<name>A0A0L0SQ17_ALLM3</name>
<evidence type="ECO:0000313" key="15">
    <source>
        <dbReference type="EMBL" id="KNE64587.1"/>
    </source>
</evidence>
<reference evidence="16" key="2">
    <citation type="submission" date="2009-11" db="EMBL/GenBank/DDBJ databases">
        <title>The Genome Sequence of Allomyces macrogynus strain ATCC 38327.</title>
        <authorList>
            <consortium name="The Broad Institute Genome Sequencing Platform"/>
            <person name="Russ C."/>
            <person name="Cuomo C."/>
            <person name="Shea T."/>
            <person name="Young S.K."/>
            <person name="Zeng Q."/>
            <person name="Koehrsen M."/>
            <person name="Haas B."/>
            <person name="Borodovsky M."/>
            <person name="Guigo R."/>
            <person name="Alvarado L."/>
            <person name="Berlin A."/>
            <person name="Borenstein D."/>
            <person name="Chen Z."/>
            <person name="Engels R."/>
            <person name="Freedman E."/>
            <person name="Gellesch M."/>
            <person name="Goldberg J."/>
            <person name="Griggs A."/>
            <person name="Gujja S."/>
            <person name="Heiman D."/>
            <person name="Hepburn T."/>
            <person name="Howarth C."/>
            <person name="Jen D."/>
            <person name="Larson L."/>
            <person name="Lewis B."/>
            <person name="Mehta T."/>
            <person name="Park D."/>
            <person name="Pearson M."/>
            <person name="Roberts A."/>
            <person name="Saif S."/>
            <person name="Shenoy N."/>
            <person name="Sisk P."/>
            <person name="Stolte C."/>
            <person name="Sykes S."/>
            <person name="Walk T."/>
            <person name="White J."/>
            <person name="Yandava C."/>
            <person name="Burger G."/>
            <person name="Gray M.W."/>
            <person name="Holland P.W.H."/>
            <person name="King N."/>
            <person name="Lang F.B.F."/>
            <person name="Roger A.J."/>
            <person name="Ruiz-Trillo I."/>
            <person name="Lander E."/>
            <person name="Nusbaum C."/>
        </authorList>
    </citation>
    <scope>NUCLEOTIDE SEQUENCE [LARGE SCALE GENOMIC DNA]</scope>
    <source>
        <strain evidence="16">ATCC 38327</strain>
    </source>
</reference>
<dbReference type="eggNOG" id="KOG2736">
    <property type="taxonomic scope" value="Eukaryota"/>
</dbReference>
<dbReference type="Gene3D" id="1.10.472.100">
    <property type="entry name" value="Presenilin"/>
    <property type="match status" value="1"/>
</dbReference>
<evidence type="ECO:0008006" key="17">
    <source>
        <dbReference type="Google" id="ProtNLM"/>
    </source>
</evidence>
<feature type="region of interest" description="Disordered" evidence="13">
    <location>
        <begin position="200"/>
        <end position="220"/>
    </location>
</feature>
<evidence type="ECO:0000256" key="4">
    <source>
        <dbReference type="ARBA" id="ARBA00022692"/>
    </source>
</evidence>
<keyword evidence="7" id="KW-0914">Notch signaling pathway</keyword>
<dbReference type="EMBL" id="GG745345">
    <property type="protein sequence ID" value="KNE64587.1"/>
    <property type="molecule type" value="Genomic_DNA"/>
</dbReference>
<evidence type="ECO:0000256" key="11">
    <source>
        <dbReference type="ARBA" id="ARBA00053367"/>
    </source>
</evidence>
<dbReference type="Proteomes" id="UP000054350">
    <property type="component" value="Unassembled WGS sequence"/>
</dbReference>
<dbReference type="Pfam" id="PF01080">
    <property type="entry name" value="Presenilin"/>
    <property type="match status" value="2"/>
</dbReference>
<dbReference type="VEuPathDB" id="FungiDB:AMAG_19249"/>
<evidence type="ECO:0000256" key="6">
    <source>
        <dbReference type="ARBA" id="ARBA00022824"/>
    </source>
</evidence>
<evidence type="ECO:0000256" key="10">
    <source>
        <dbReference type="ARBA" id="ARBA00023136"/>
    </source>
</evidence>
<dbReference type="PANTHER" id="PTHR10202:SF13">
    <property type="entry name" value="PRESENILIN HOMOLOG"/>
    <property type="match status" value="1"/>
</dbReference>
<keyword evidence="4 14" id="KW-0812">Transmembrane</keyword>
<dbReference type="GO" id="GO:0044351">
    <property type="term" value="P:macropinocytosis"/>
    <property type="evidence" value="ECO:0007669"/>
    <property type="project" value="UniProtKB-ARBA"/>
</dbReference>
<gene>
    <name evidence="15" type="ORF">AMAG_19249</name>
</gene>
<evidence type="ECO:0000256" key="9">
    <source>
        <dbReference type="ARBA" id="ARBA00023034"/>
    </source>
</evidence>
<evidence type="ECO:0000256" key="2">
    <source>
        <dbReference type="ARBA" id="ARBA00004653"/>
    </source>
</evidence>
<dbReference type="GO" id="GO:0006509">
    <property type="term" value="P:membrane protein ectodomain proteolysis"/>
    <property type="evidence" value="ECO:0007669"/>
    <property type="project" value="TreeGrafter"/>
</dbReference>
<dbReference type="GO" id="GO:0005789">
    <property type="term" value="C:endoplasmic reticulum membrane"/>
    <property type="evidence" value="ECO:0007669"/>
    <property type="project" value="UniProtKB-SubCell"/>
</dbReference>
<feature type="transmembrane region" description="Helical" evidence="14">
    <location>
        <begin position="16"/>
        <end position="38"/>
    </location>
</feature>
<feature type="transmembrane region" description="Helical" evidence="14">
    <location>
        <begin position="280"/>
        <end position="302"/>
    </location>
</feature>
<dbReference type="OrthoDB" id="432970at2759"/>
<feature type="compositionally biased region" description="Low complexity" evidence="13">
    <location>
        <begin position="146"/>
        <end position="163"/>
    </location>
</feature>
<keyword evidence="9" id="KW-0333">Golgi apparatus</keyword>
<organism evidence="15 16">
    <name type="scientific">Allomyces macrogynus (strain ATCC 38327)</name>
    <name type="common">Allomyces javanicus var. macrogynus</name>
    <dbReference type="NCBI Taxonomy" id="578462"/>
    <lineage>
        <taxon>Eukaryota</taxon>
        <taxon>Fungi</taxon>
        <taxon>Fungi incertae sedis</taxon>
        <taxon>Blastocladiomycota</taxon>
        <taxon>Blastocladiomycetes</taxon>
        <taxon>Blastocladiales</taxon>
        <taxon>Blastocladiaceae</taxon>
        <taxon>Allomyces</taxon>
    </lineage>
</organism>
<dbReference type="STRING" id="578462.A0A0L0SQ17"/>
<keyword evidence="8 14" id="KW-1133">Transmembrane helix</keyword>
<keyword evidence="5" id="KW-0378">Hydrolase</keyword>
<feature type="region of interest" description="Disordered" evidence="13">
    <location>
        <begin position="146"/>
        <end position="180"/>
    </location>
</feature>
<keyword evidence="6" id="KW-0256">Endoplasmic reticulum</keyword>
<evidence type="ECO:0000256" key="3">
    <source>
        <dbReference type="ARBA" id="ARBA00008604"/>
    </source>
</evidence>
<comment type="similarity">
    <text evidence="3">Belongs to the peptidase A22A family.</text>
</comment>
<dbReference type="FunFam" id="1.10.472.100:FF:000003">
    <property type="entry name" value="Presenilin"/>
    <property type="match status" value="1"/>
</dbReference>
<dbReference type="SMART" id="SM00730">
    <property type="entry name" value="PSN"/>
    <property type="match status" value="1"/>
</dbReference>
<feature type="compositionally biased region" description="Acidic residues" evidence="13">
    <location>
        <begin position="209"/>
        <end position="220"/>
    </location>
</feature>
<accession>A0A0L0SQ17</accession>
<dbReference type="AlphaFoldDB" id="A0A0L0SQ17"/>
<dbReference type="GO" id="GO:0000139">
    <property type="term" value="C:Golgi membrane"/>
    <property type="evidence" value="ECO:0007669"/>
    <property type="project" value="UniProtKB-SubCell"/>
</dbReference>
<dbReference type="OMA" id="TTNLMMF"/>
<keyword evidence="16" id="KW-1185">Reference proteome</keyword>
<evidence type="ECO:0000256" key="8">
    <source>
        <dbReference type="ARBA" id="ARBA00022989"/>
    </source>
</evidence>
<evidence type="ECO:0000256" key="1">
    <source>
        <dbReference type="ARBA" id="ARBA00004477"/>
    </source>
</evidence>
<evidence type="ECO:0000256" key="13">
    <source>
        <dbReference type="SAM" id="MobiDB-lite"/>
    </source>
</evidence>
<keyword evidence="10 14" id="KW-0472">Membrane</keyword>
<evidence type="ECO:0000256" key="5">
    <source>
        <dbReference type="ARBA" id="ARBA00022801"/>
    </source>
</evidence>
<dbReference type="GO" id="GO:0016485">
    <property type="term" value="P:protein processing"/>
    <property type="evidence" value="ECO:0007669"/>
    <property type="project" value="InterPro"/>
</dbReference>
<dbReference type="InterPro" id="IPR001108">
    <property type="entry name" value="Peptidase_A22A"/>
</dbReference>
<reference evidence="15 16" key="1">
    <citation type="submission" date="2009-11" db="EMBL/GenBank/DDBJ databases">
        <title>Annotation of Allomyces macrogynus ATCC 38327.</title>
        <authorList>
            <consortium name="The Broad Institute Genome Sequencing Platform"/>
            <person name="Russ C."/>
            <person name="Cuomo C."/>
            <person name="Burger G."/>
            <person name="Gray M.W."/>
            <person name="Holland P.W.H."/>
            <person name="King N."/>
            <person name="Lang F.B.F."/>
            <person name="Roger A.J."/>
            <person name="Ruiz-Trillo I."/>
            <person name="Young S.K."/>
            <person name="Zeng Q."/>
            <person name="Gargeya S."/>
            <person name="Fitzgerald M."/>
            <person name="Haas B."/>
            <person name="Abouelleil A."/>
            <person name="Alvarado L."/>
            <person name="Arachchi H.M."/>
            <person name="Berlin A."/>
            <person name="Chapman S.B."/>
            <person name="Gearin G."/>
            <person name="Goldberg J."/>
            <person name="Griggs A."/>
            <person name="Gujja S."/>
            <person name="Hansen M."/>
            <person name="Heiman D."/>
            <person name="Howarth C."/>
            <person name="Larimer J."/>
            <person name="Lui A."/>
            <person name="MacDonald P.J.P."/>
            <person name="McCowen C."/>
            <person name="Montmayeur A."/>
            <person name="Murphy C."/>
            <person name="Neiman D."/>
            <person name="Pearson M."/>
            <person name="Priest M."/>
            <person name="Roberts A."/>
            <person name="Saif S."/>
            <person name="Shea T."/>
            <person name="Sisk P."/>
            <person name="Stolte C."/>
            <person name="Sykes S."/>
            <person name="Wortman J."/>
            <person name="Nusbaum C."/>
            <person name="Birren B."/>
        </authorList>
    </citation>
    <scope>NUCLEOTIDE SEQUENCE [LARGE SCALE GENOMIC DNA]</scope>
    <source>
        <strain evidence="15 16">ATCC 38327</strain>
    </source>
</reference>
<comment type="subunit">
    <text evidence="12">Homodimer. Component of the gamma-secretase complex, a complex composed of a presenilin homodimer, nicastrin, aph1 and pen2.</text>
</comment>
<dbReference type="PANTHER" id="PTHR10202">
    <property type="entry name" value="PRESENILIN"/>
    <property type="match status" value="1"/>
</dbReference>
<dbReference type="GO" id="GO:0042500">
    <property type="term" value="F:aspartic endopeptidase activity, intramembrane cleaving"/>
    <property type="evidence" value="ECO:0007669"/>
    <property type="project" value="InterPro"/>
</dbReference>
<dbReference type="InterPro" id="IPR042524">
    <property type="entry name" value="Presenilin_C"/>
</dbReference>
<protein>
    <recommendedName>
        <fullName evidence="17">Presenilin</fullName>
    </recommendedName>
</protein>
<evidence type="ECO:0000256" key="7">
    <source>
        <dbReference type="ARBA" id="ARBA00022976"/>
    </source>
</evidence>